<evidence type="ECO:0000313" key="2">
    <source>
        <dbReference type="Proteomes" id="UP000502508"/>
    </source>
</evidence>
<name>A0A6F8XYL1_9ACTN</name>
<reference evidence="1 2" key="1">
    <citation type="submission" date="2020-03" db="EMBL/GenBank/DDBJ databases">
        <title>Whole genome shotgun sequence of Phytohabitans flavus NBRC 107702.</title>
        <authorList>
            <person name="Komaki H."/>
            <person name="Tamura T."/>
        </authorList>
    </citation>
    <scope>NUCLEOTIDE SEQUENCE [LARGE SCALE GENOMIC DNA]</scope>
    <source>
        <strain evidence="1 2">NBRC 107702</strain>
    </source>
</reference>
<sequence length="73" mass="7721">MLGPLGQADTEQLLRHLLDRSRSPRHLAGRLVPLCGGIPGYAAEYARAVAVDGWPEQGEPPLPRACAVSPPPA</sequence>
<accession>A0A6F8XYL1</accession>
<keyword evidence="2" id="KW-1185">Reference proteome</keyword>
<dbReference type="KEGG" id="pfla:Pflav_053540"/>
<evidence type="ECO:0000313" key="1">
    <source>
        <dbReference type="EMBL" id="BCB78944.1"/>
    </source>
</evidence>
<organism evidence="1 2">
    <name type="scientific">Phytohabitans flavus</name>
    <dbReference type="NCBI Taxonomy" id="1076124"/>
    <lineage>
        <taxon>Bacteria</taxon>
        <taxon>Bacillati</taxon>
        <taxon>Actinomycetota</taxon>
        <taxon>Actinomycetes</taxon>
        <taxon>Micromonosporales</taxon>
        <taxon>Micromonosporaceae</taxon>
    </lineage>
</organism>
<proteinExistence type="predicted"/>
<dbReference type="EMBL" id="AP022870">
    <property type="protein sequence ID" value="BCB78944.1"/>
    <property type="molecule type" value="Genomic_DNA"/>
</dbReference>
<dbReference type="Proteomes" id="UP000502508">
    <property type="component" value="Chromosome"/>
</dbReference>
<reference evidence="1 2" key="2">
    <citation type="submission" date="2020-03" db="EMBL/GenBank/DDBJ databases">
        <authorList>
            <person name="Ichikawa N."/>
            <person name="Kimura A."/>
            <person name="Kitahashi Y."/>
            <person name="Uohara A."/>
        </authorList>
    </citation>
    <scope>NUCLEOTIDE SEQUENCE [LARGE SCALE GENOMIC DNA]</scope>
    <source>
        <strain evidence="1 2">NBRC 107702</strain>
    </source>
</reference>
<protein>
    <submittedName>
        <fullName evidence="1">Uncharacterized protein</fullName>
    </submittedName>
</protein>
<dbReference type="AlphaFoldDB" id="A0A6F8XYL1"/>
<gene>
    <name evidence="1" type="ORF">Pflav_053540</name>
</gene>